<dbReference type="GeneID" id="103468559"/>
<dbReference type="RefSeq" id="XP_017161891.1">
    <property type="nucleotide sequence ID" value="XM_017306402.1"/>
</dbReference>
<feature type="compositionally biased region" description="Polar residues" evidence="2">
    <location>
        <begin position="830"/>
        <end position="842"/>
    </location>
</feature>
<dbReference type="Gene3D" id="6.10.150.10">
    <property type="match status" value="1"/>
</dbReference>
<dbReference type="KEGG" id="pret:103468559"/>
<organism evidence="4 5">
    <name type="scientific">Poecilia reticulata</name>
    <name type="common">Guppy</name>
    <name type="synonym">Acanthophacelus reticulatus</name>
    <dbReference type="NCBI Taxonomy" id="8081"/>
    <lineage>
        <taxon>Eukaryota</taxon>
        <taxon>Metazoa</taxon>
        <taxon>Chordata</taxon>
        <taxon>Craniata</taxon>
        <taxon>Vertebrata</taxon>
        <taxon>Euteleostomi</taxon>
        <taxon>Actinopterygii</taxon>
        <taxon>Neopterygii</taxon>
        <taxon>Teleostei</taxon>
        <taxon>Neoteleostei</taxon>
        <taxon>Acanthomorphata</taxon>
        <taxon>Ovalentaria</taxon>
        <taxon>Atherinomorphae</taxon>
        <taxon>Cyprinodontiformes</taxon>
        <taxon>Poeciliidae</taxon>
        <taxon>Poeciliinae</taxon>
        <taxon>Poecilia</taxon>
    </lineage>
</organism>
<reference evidence="4" key="2">
    <citation type="submission" date="2025-08" db="UniProtKB">
        <authorList>
            <consortium name="Ensembl"/>
        </authorList>
    </citation>
    <scope>IDENTIFICATION</scope>
    <source>
        <strain evidence="4">Guanapo</strain>
    </source>
</reference>
<evidence type="ECO:0000256" key="1">
    <source>
        <dbReference type="SAM" id="Coils"/>
    </source>
</evidence>
<reference evidence="5" key="1">
    <citation type="submission" date="2013-11" db="EMBL/GenBank/DDBJ databases">
        <title>The genomic landscape of the Guanapo guppy.</title>
        <authorList>
            <person name="Kuenstner A."/>
            <person name="Dreyer C."/>
        </authorList>
    </citation>
    <scope>NUCLEOTIDE SEQUENCE</scope>
    <source>
        <strain evidence="5">Guanapo</strain>
    </source>
</reference>
<feature type="region of interest" description="Disordered" evidence="2">
    <location>
        <begin position="160"/>
        <end position="284"/>
    </location>
</feature>
<sequence length="1051" mass="115634">MLEHLQGVCIDPAPLSAQPISSDMDESAVRFALERRACLSLRKVLQLKLQQRRSREAVGSCGAMPPLKSSAAFHQQRRGLDRAQTEHKQKIRSESGSPQAIKMRILDEKSAKPQLQSKHVQHRNVRLADDSNNKIAHRAGPIHRNILPVGACFTQAGVTQRRFPKPSGGNSSCDEDSNDSLSPCQSEGRERPLGIQPSAERPAGSSLASPTQVPPSALPFHLSSPRPSSSAQKTFGVPQIKSQRPSTQKHKKAKDNAPKVKKLKYHQYIPPDKKGDAGPFPDLDSSHAKMLQQQQLFLQLQILSQQQHNYHAPPPATPTDRVLPPSSSPSGLISSSSPSDSSPRIHIGPSSGTKVSSLRPNLDEMKVAELKCELKLRRLPVSGTRKDLIERLRTHQALGRGSTASPTAGGTSEPELGRTRPSSKTGGSFSAREPSPQRLVRCDGAVKPFDGPSLPNGANPEKIGFNSDPLGELMSSPASSLQPLTTAPVSAAVKQERRRSGPAPCRFSLKSTSLHDRSSVCSAAPTITAATTPGTVDKDRMLQEKDKQIAELTRMLLQKNRLVEELRMQLGNGNQDAPEACVLKRVKEEPPDGSTSPSLVVLREKEVITIKRETVEEEMASKMSLQSPRPTQQTRSQTHLQLQQKQVCLQDSARHLAQQQAIGRLLLMQCNTKKPQHAAQSVNGAPEAHQKPRPQKQRRSQKRHLQTQPPQSEQRRPQLEKTRLERQVLLREQESVAKKHQQQNNNLQPVQMQSRMQQQQDLLNNDSRPAVVGDSKRKHILIPLTNHITGDRGKASNHNLSQFFKATPSLNEERQERLQEAAAHRPSATPRLQSPQTWKSSPSPFCQTETFPGLDITLSPLSSDSVETAASPSHDKLRDKDFIDTILQAGETPDALKDTRDFSFSSPCLSPLHLLLSPPNTPSSAVLQHDSPLQPGPWTPAKSLDQKQHFDLCGGGRLEDFLESVPVKPLQGEEPDVLLTLLDDQMMCPTSVLDTAPVDSSDTEWSADGKDWLGFPMGGESEWDPSVPQRPQSVFSANFLDGSDLHMNWDS</sequence>
<dbReference type="RefSeq" id="XP_017161893.1">
    <property type="nucleotide sequence ID" value="XM_017306404.1"/>
</dbReference>
<dbReference type="GO" id="GO:0003713">
    <property type="term" value="F:transcription coactivator activity"/>
    <property type="evidence" value="ECO:0007669"/>
    <property type="project" value="TreeGrafter"/>
</dbReference>
<feature type="region of interest" description="Disordered" evidence="2">
    <location>
        <begin position="306"/>
        <end position="359"/>
    </location>
</feature>
<feature type="domain" description="SAP" evidence="3">
    <location>
        <begin position="362"/>
        <end position="396"/>
    </location>
</feature>
<dbReference type="RefSeq" id="XP_017161894.1">
    <property type="nucleotide sequence ID" value="XM_017306405.1"/>
</dbReference>
<dbReference type="SMART" id="SM00513">
    <property type="entry name" value="SAP"/>
    <property type="match status" value="1"/>
</dbReference>
<dbReference type="Proteomes" id="UP000242638">
    <property type="component" value="Unassembled WGS sequence"/>
</dbReference>
<reference evidence="4" key="3">
    <citation type="submission" date="2025-09" db="UniProtKB">
        <authorList>
            <consortium name="Ensembl"/>
        </authorList>
    </citation>
    <scope>IDENTIFICATION</scope>
    <source>
        <strain evidence="4">Guanapo</strain>
    </source>
</reference>
<dbReference type="Ensembl" id="ENSPRET00000030172.1">
    <property type="protein sequence ID" value="ENSPREP00000029833.1"/>
    <property type="gene ID" value="ENSPREG00000020201.1"/>
</dbReference>
<feature type="compositionally biased region" description="Basic and acidic residues" evidence="2">
    <location>
        <begin position="811"/>
        <end position="823"/>
    </location>
</feature>
<feature type="compositionally biased region" description="Low complexity" evidence="2">
    <location>
        <begin position="324"/>
        <end position="342"/>
    </location>
</feature>
<dbReference type="InterPro" id="IPR003034">
    <property type="entry name" value="SAP_dom"/>
</dbReference>
<feature type="coiled-coil region" evidence="1">
    <location>
        <begin position="542"/>
        <end position="569"/>
    </location>
</feature>
<evidence type="ECO:0000313" key="4">
    <source>
        <dbReference type="Ensembl" id="ENSPREP00000029833.1"/>
    </source>
</evidence>
<evidence type="ECO:0000256" key="2">
    <source>
        <dbReference type="SAM" id="MobiDB-lite"/>
    </source>
</evidence>
<dbReference type="PANTHER" id="PTHR22793:SF6">
    <property type="entry name" value="MYOCARDIN-RELATED TRANSCRIPTION FACTOR A"/>
    <property type="match status" value="1"/>
</dbReference>
<feature type="region of interest" description="Disordered" evidence="2">
    <location>
        <begin position="618"/>
        <end position="638"/>
    </location>
</feature>
<dbReference type="GO" id="GO:0051145">
    <property type="term" value="P:smooth muscle cell differentiation"/>
    <property type="evidence" value="ECO:0007669"/>
    <property type="project" value="TreeGrafter"/>
</dbReference>
<dbReference type="GO" id="GO:0005634">
    <property type="term" value="C:nucleus"/>
    <property type="evidence" value="ECO:0007669"/>
    <property type="project" value="TreeGrafter"/>
</dbReference>
<evidence type="ECO:0000313" key="5">
    <source>
        <dbReference type="Proteomes" id="UP000242638"/>
    </source>
</evidence>
<feature type="compositionally biased region" description="Basic residues" evidence="2">
    <location>
        <begin position="247"/>
        <end position="265"/>
    </location>
</feature>
<dbReference type="PROSITE" id="PS50800">
    <property type="entry name" value="SAP"/>
    <property type="match status" value="1"/>
</dbReference>
<proteinExistence type="predicted"/>
<dbReference type="GO" id="GO:0045944">
    <property type="term" value="P:positive regulation of transcription by RNA polymerase II"/>
    <property type="evidence" value="ECO:0007669"/>
    <property type="project" value="TreeGrafter"/>
</dbReference>
<protein>
    <submittedName>
        <fullName evidence="4">MKL/myocardin-like protein 1</fullName>
    </submittedName>
</protein>
<dbReference type="Gene3D" id="1.10.720.30">
    <property type="entry name" value="SAP domain"/>
    <property type="match status" value="1"/>
</dbReference>
<feature type="region of interest" description="Disordered" evidence="2">
    <location>
        <begin position="676"/>
        <end position="721"/>
    </location>
</feature>
<dbReference type="RefSeq" id="XP_008413909.1">
    <property type="nucleotide sequence ID" value="XM_008415687.2"/>
</dbReference>
<feature type="compositionally biased region" description="Polar residues" evidence="2">
    <location>
        <begin position="350"/>
        <end position="359"/>
    </location>
</feature>
<dbReference type="RefSeq" id="XP_017161892.1">
    <property type="nucleotide sequence ID" value="XM_017306403.1"/>
</dbReference>
<dbReference type="SUPFAM" id="SSF68906">
    <property type="entry name" value="SAP domain"/>
    <property type="match status" value="1"/>
</dbReference>
<dbReference type="Gene3D" id="6.10.140.2040">
    <property type="match status" value="1"/>
</dbReference>
<dbReference type="GeneTree" id="ENSGT00950000182979"/>
<feature type="region of interest" description="Disordered" evidence="2">
    <location>
        <begin position="393"/>
        <end position="485"/>
    </location>
</feature>
<evidence type="ECO:0000259" key="3">
    <source>
        <dbReference type="PROSITE" id="PS50800"/>
    </source>
</evidence>
<dbReference type="OrthoDB" id="197676at2759"/>
<dbReference type="Pfam" id="PF02037">
    <property type="entry name" value="SAP"/>
    <property type="match status" value="1"/>
</dbReference>
<feature type="region of interest" description="Disordered" evidence="2">
    <location>
        <begin position="811"/>
        <end position="842"/>
    </location>
</feature>
<dbReference type="RefSeq" id="XP_008413910.1">
    <property type="nucleotide sequence ID" value="XM_008415688.2"/>
</dbReference>
<feature type="compositionally biased region" description="Polar residues" evidence="2">
    <location>
        <begin position="476"/>
        <end position="485"/>
    </location>
</feature>
<dbReference type="RefSeq" id="XP_008413913.1">
    <property type="nucleotide sequence ID" value="XM_008415691.2"/>
</dbReference>
<keyword evidence="1" id="KW-0175">Coiled coil</keyword>
<name>A0A3P9Q7P1_POERE</name>
<accession>A0A3P9Q7P1</accession>
<dbReference type="InterPro" id="IPR036361">
    <property type="entry name" value="SAP_dom_sf"/>
</dbReference>
<feature type="compositionally biased region" description="Basic residues" evidence="2">
    <location>
        <begin position="691"/>
        <end position="705"/>
    </location>
</feature>
<keyword evidence="5" id="KW-1185">Reference proteome</keyword>
<dbReference type="PANTHER" id="PTHR22793">
    <property type="entry name" value="MYOCARDIN-RELATED TRANSCRIPTION FACTOR-RELATED"/>
    <property type="match status" value="1"/>
</dbReference>
<dbReference type="RefSeq" id="XP_008413911.1">
    <property type="nucleotide sequence ID" value="XM_008415689.2"/>
</dbReference>
<dbReference type="InterPro" id="IPR043451">
    <property type="entry name" value="Myocardin-like"/>
</dbReference>
<feature type="compositionally biased region" description="Polar residues" evidence="2">
    <location>
        <begin position="623"/>
        <end position="638"/>
    </location>
</feature>
<dbReference type="STRING" id="8081.ENSPREP00000029833"/>
<dbReference type="RefSeq" id="XP_008413912.1">
    <property type="nucleotide sequence ID" value="XM_008415690.1"/>
</dbReference>
<dbReference type="OMA" id="IEARQEC"/>
<dbReference type="AlphaFoldDB" id="A0A3P9Q7P1"/>